<sequence length="305" mass="35758">MTKNQYRSIFTDASSQQRSDNFEDYWRFTREHSGDLLEAEKNLSKKRDCLQRFQGNPVRLRKPLANPEAFYRNYVALVDDPASLDRMTLMLCAIYKFARHEWVGIKAAWDVVPDMAHSHALEDKISRIHLAEEFCHVRLFDEMLKTCGLDKVEWVPLSPLKEKFYQQFPKFPGFVMDTPAFVTELMGVTFYCHLYRLFDEILVDEPEVKVRLKGLLDEITIDEVAHVGQRRNFVGPVGIRFAKYLVKPLYTLFFNDIPEIAKLFDIDQMIEDGRAFDFNNLPDYMIERSWIPSYCKTSAITHVNS</sequence>
<accession>A0AA91I603</accession>
<evidence type="ECO:0000313" key="1">
    <source>
        <dbReference type="EMBL" id="OAI25780.1"/>
    </source>
</evidence>
<dbReference type="RefSeq" id="WP_064027476.1">
    <property type="nucleotide sequence ID" value="NZ_LUUL01000078.1"/>
</dbReference>
<gene>
    <name evidence="1" type="ORF">A1356_12880</name>
</gene>
<dbReference type="AlphaFoldDB" id="A0AA91I603"/>
<protein>
    <submittedName>
        <fullName evidence="1">Uncharacterized protein</fullName>
    </submittedName>
</protein>
<dbReference type="Proteomes" id="UP000077734">
    <property type="component" value="Unassembled WGS sequence"/>
</dbReference>
<dbReference type="EMBL" id="LUUL01000078">
    <property type="protein sequence ID" value="OAI25780.1"/>
    <property type="molecule type" value="Genomic_DNA"/>
</dbReference>
<comment type="caution">
    <text evidence="1">The sequence shown here is derived from an EMBL/GenBank/DDBJ whole genome shotgun (WGS) entry which is preliminary data.</text>
</comment>
<name>A0AA91I603_9GAMM</name>
<organism evidence="1 2">
    <name type="scientific">Methylomonas koyamae</name>
    <dbReference type="NCBI Taxonomy" id="702114"/>
    <lineage>
        <taxon>Bacteria</taxon>
        <taxon>Pseudomonadati</taxon>
        <taxon>Pseudomonadota</taxon>
        <taxon>Gammaproteobacteria</taxon>
        <taxon>Methylococcales</taxon>
        <taxon>Methylococcaceae</taxon>
        <taxon>Methylomonas</taxon>
    </lineage>
</organism>
<proteinExistence type="predicted"/>
<keyword evidence="2" id="KW-1185">Reference proteome</keyword>
<evidence type="ECO:0000313" key="2">
    <source>
        <dbReference type="Proteomes" id="UP000077734"/>
    </source>
</evidence>
<reference evidence="1 2" key="1">
    <citation type="submission" date="2016-03" db="EMBL/GenBank/DDBJ databases">
        <authorList>
            <person name="Heylen K."/>
            <person name="De Vos P."/>
            <person name="Vekeman B."/>
        </authorList>
    </citation>
    <scope>NUCLEOTIDE SEQUENCE [LARGE SCALE GENOMIC DNA]</scope>
    <source>
        <strain evidence="1 2">R-49807</strain>
    </source>
</reference>